<comment type="caution">
    <text evidence="1">The sequence shown here is derived from an EMBL/GenBank/DDBJ whole genome shotgun (WGS) entry which is preliminary data.</text>
</comment>
<accession>A0A8H7RAL5</accession>
<reference evidence="1" key="1">
    <citation type="submission" date="2020-12" db="EMBL/GenBank/DDBJ databases">
        <title>Metabolic potential, ecology and presence of endohyphal bacteria is reflected in genomic diversity of Mucoromycotina.</title>
        <authorList>
            <person name="Muszewska A."/>
            <person name="Okrasinska A."/>
            <person name="Steczkiewicz K."/>
            <person name="Drgas O."/>
            <person name="Orlowska M."/>
            <person name="Perlinska-Lenart U."/>
            <person name="Aleksandrzak-Piekarczyk T."/>
            <person name="Szatraj K."/>
            <person name="Zielenkiewicz U."/>
            <person name="Pilsyk S."/>
            <person name="Malc E."/>
            <person name="Mieczkowski P."/>
            <person name="Kruszewska J.S."/>
            <person name="Biernat P."/>
            <person name="Pawlowska J."/>
        </authorList>
    </citation>
    <scope>NUCLEOTIDE SEQUENCE</scope>
    <source>
        <strain evidence="1">CBS 226.32</strain>
    </source>
</reference>
<keyword evidence="2" id="KW-1185">Reference proteome</keyword>
<protein>
    <submittedName>
        <fullName evidence="1">Uncharacterized protein</fullName>
    </submittedName>
</protein>
<evidence type="ECO:0000313" key="1">
    <source>
        <dbReference type="EMBL" id="KAG2207626.1"/>
    </source>
</evidence>
<proteinExistence type="predicted"/>
<dbReference type="AlphaFoldDB" id="A0A8H7RAL5"/>
<dbReference type="Proteomes" id="UP000650833">
    <property type="component" value="Unassembled WGS sequence"/>
</dbReference>
<dbReference type="EMBL" id="JAEPRC010000125">
    <property type="protein sequence ID" value="KAG2207626.1"/>
    <property type="molecule type" value="Genomic_DNA"/>
</dbReference>
<evidence type="ECO:0000313" key="2">
    <source>
        <dbReference type="Proteomes" id="UP000650833"/>
    </source>
</evidence>
<gene>
    <name evidence="1" type="ORF">INT46_003512</name>
</gene>
<dbReference type="OrthoDB" id="2285535at2759"/>
<organism evidence="1 2">
    <name type="scientific">Mucor plumbeus</name>
    <dbReference type="NCBI Taxonomy" id="97098"/>
    <lineage>
        <taxon>Eukaryota</taxon>
        <taxon>Fungi</taxon>
        <taxon>Fungi incertae sedis</taxon>
        <taxon>Mucoromycota</taxon>
        <taxon>Mucoromycotina</taxon>
        <taxon>Mucoromycetes</taxon>
        <taxon>Mucorales</taxon>
        <taxon>Mucorineae</taxon>
        <taxon>Mucoraceae</taxon>
        <taxon>Mucor</taxon>
    </lineage>
</organism>
<name>A0A8H7RAL5_9FUNG</name>
<sequence>MMTDGFGACFVFARCKPKKETDPNVFDLEDFQADEVKEHFLPCALDPGRRQIFTATVAHSPKELEIRRCSSKERTCYADTNRRATYVERLKTQQNVKTIETNLPTAKTVNNEKFQERIRYLLVHLPRLFQFYSYKSAPFRFNDYQGRQRANAEMANILINGDAIPLIVFGDGMKNKDTVAIKGHTSGATGALQRELQLRSKTFGSVVVDINEFRTSKVSIVTVFKH</sequence>